<evidence type="ECO:0000313" key="7">
    <source>
        <dbReference type="Proteomes" id="UP000321181"/>
    </source>
</evidence>
<dbReference type="CDD" id="cd08983">
    <property type="entry name" value="GH43_Bt3655-like"/>
    <property type="match status" value="2"/>
</dbReference>
<evidence type="ECO:0000256" key="4">
    <source>
        <dbReference type="ARBA" id="ARBA00023295"/>
    </source>
</evidence>
<keyword evidence="4" id="KW-0326">Glycosidase</keyword>
<dbReference type="InterPro" id="IPR001119">
    <property type="entry name" value="SLH_dom"/>
</dbReference>
<dbReference type="EMBL" id="BJYY01000001">
    <property type="protein sequence ID" value="GEO32762.1"/>
    <property type="molecule type" value="Genomic_DNA"/>
</dbReference>
<feature type="domain" description="SLH" evidence="5">
    <location>
        <begin position="1170"/>
        <end position="1235"/>
    </location>
</feature>
<keyword evidence="7" id="KW-1185">Reference proteome</keyword>
<feature type="domain" description="SLH" evidence="5">
    <location>
        <begin position="1236"/>
        <end position="1299"/>
    </location>
</feature>
<dbReference type="GO" id="GO:0016798">
    <property type="term" value="F:hydrolase activity, acting on glycosyl bonds"/>
    <property type="evidence" value="ECO:0007669"/>
    <property type="project" value="UniProtKB-KW"/>
</dbReference>
<dbReference type="OrthoDB" id="9758923at2"/>
<gene>
    <name evidence="6" type="ORF">CAE01nite_04870</name>
</gene>
<evidence type="ECO:0000256" key="2">
    <source>
        <dbReference type="ARBA" id="ARBA00022801"/>
    </source>
</evidence>
<evidence type="ECO:0000256" key="1">
    <source>
        <dbReference type="ARBA" id="ARBA00022729"/>
    </source>
</evidence>
<dbReference type="Proteomes" id="UP000321181">
    <property type="component" value="Unassembled WGS sequence"/>
</dbReference>
<dbReference type="InterPro" id="IPR013320">
    <property type="entry name" value="ConA-like_dom_sf"/>
</dbReference>
<keyword evidence="1" id="KW-0732">Signal</keyword>
<feature type="domain" description="SLH" evidence="5">
    <location>
        <begin position="1300"/>
        <end position="1359"/>
    </location>
</feature>
<dbReference type="InterPro" id="IPR050727">
    <property type="entry name" value="GH43_arabinanases"/>
</dbReference>
<name>A0A512D8D9_9CELL</name>
<evidence type="ECO:0000313" key="6">
    <source>
        <dbReference type="EMBL" id="GEO32762.1"/>
    </source>
</evidence>
<dbReference type="InterPro" id="IPR023296">
    <property type="entry name" value="Glyco_hydro_beta-prop_sf"/>
</dbReference>
<dbReference type="PANTHER" id="PTHR43301:SF3">
    <property type="entry name" value="ARABINAN ENDO-1,5-ALPHA-L-ARABINOSIDASE A-RELATED"/>
    <property type="match status" value="1"/>
</dbReference>
<dbReference type="Gene3D" id="2.115.10.20">
    <property type="entry name" value="Glycosyl hydrolase domain, family 43"/>
    <property type="match status" value="2"/>
</dbReference>
<dbReference type="InterPro" id="IPR006558">
    <property type="entry name" value="LamG-like"/>
</dbReference>
<keyword evidence="2" id="KW-0378">Hydrolase</keyword>
<keyword evidence="3" id="KW-1015">Disulfide bond</keyword>
<dbReference type="InterPro" id="IPR046780">
    <property type="entry name" value="aBig_2"/>
</dbReference>
<evidence type="ECO:0000259" key="5">
    <source>
        <dbReference type="PROSITE" id="PS51272"/>
    </source>
</evidence>
<reference evidence="6 7" key="1">
    <citation type="submission" date="2019-07" db="EMBL/GenBank/DDBJ databases">
        <title>Whole genome shotgun sequence of Cellulomonas aerilata NBRC 106308.</title>
        <authorList>
            <person name="Hosoyama A."/>
            <person name="Uohara A."/>
            <person name="Ohji S."/>
            <person name="Ichikawa N."/>
        </authorList>
    </citation>
    <scope>NUCLEOTIDE SEQUENCE [LARGE SCALE GENOMIC DNA]</scope>
    <source>
        <strain evidence="6 7">NBRC 106308</strain>
    </source>
</reference>
<proteinExistence type="predicted"/>
<dbReference type="Pfam" id="PF20578">
    <property type="entry name" value="aBig_2"/>
    <property type="match status" value="3"/>
</dbReference>
<comment type="caution">
    <text evidence="6">The sequence shown here is derived from an EMBL/GenBank/DDBJ whole genome shotgun (WGS) entry which is preliminary data.</text>
</comment>
<dbReference type="SUPFAM" id="SSF75005">
    <property type="entry name" value="Arabinanase/levansucrase/invertase"/>
    <property type="match status" value="2"/>
</dbReference>
<sequence>MTALPMSAASAAPTDGLVAHYALTGTGTGTAVPDASGNGKDATLMGGATLSPDGLVLDGVDDYVDLPDNLMAGLDSISVALDVRIDPTQAGAYFIYGLGNTDTATGFGDGYLFAEGDPLRVSIATANWVTEQTTEPGRNLQRAVWKHLTYTLADGTGILYEDGVEVARNEDITITPGDIGDGVTTENFIGRSLYPADPFFKGAVQDFRIYDRALTPDEVAELGGIDAEAAVAADAAALTIGDTSAVTGDLSLPTTTPGGSAITWETSDADVVTAAGVVTRPANGQPAATATLTATLSRGGATAEAEFTVTVVPQPADQARVDAAAAGLAVHGVEDVRGDLVLPTTGADGTTVAWTSSNPAVVATTGEVTRPATGSAAATVELTATVTLGTGVATRTFTAVVAALPVQAEYEGYLFSHFMGEGLERGEQVYYSLSEGDDPLHYTPLNDGEPVLTSDAGEKGLRDPFIIRSPEGDKFFQIATDLRMFEGASGSWDEVQRQGSRSIFISESTDLVNWTPGRLAEVAPAEAGNTWAPEAYYDTELDAYVVFWASKLYAEDDPRHAGDAYNRMLYVTTEDFHTFSEPTVWIDPGYSVIDSTVIAHDGAYYRFTKDERNTTSSTPCSKFITAERSTDLLSTDYELVADCIGAATATSPGISAGEGPLVFKSNTEERWYMFIDEYTGGGRGYVPFTTTDLSTGEWTMVPDGEYSFGSRLRHGTVLPITAAEWAALQAEYGAATDAEAVQADLAAVAVPNLTDVRGNITLPTTGADGSTLTWASSAPAVVSATGVVTRPATGSPATEVTLTVTATKGTVTASRTLVAVVQPMPVQEEKEAYFFPFFKGETDTTFEEVYFSVSEGNSPLSWQSLNDEESVLRSDVGEEGVRDPFIIRSPEGDRFFLIATDLNMHDLYGRFDFGRAQESGSQNIVVWESTDLVSWSEPRAVEVSSDFAGNTWAPEAFYDAEAGHYVVYWASNLYETTDEASRDVTTTYNRMMYATTRDFVTFSEPQPWVDVRRGPGRGMIDATIVQDGDTYFRFIKDEGPFTVRQERSTDLSAVVTGSLPTTTSSPWQLVKENVGVGQPNPWGGTFTQGEGPLAFRDNKDPSHWYMFIDQPSYHGGQGYMAFETNDIASGDWTSIPTADLPSSPRHGTVIPISRTERERLLAAYQPDALPVPDFVDVVAGHDFHDEIRWMAERRISTGTRVGGEVFYRPTESISREAVAAFLHRYAGDGWTPAADADPTFPDVPSTSPFYAAIEWMAHEGLTTGYSDGTFGPTDPISREAVAAFLYRLADEPAVAGAPRFPDVSPTSDFADAIAWLDRARITTGRPDGTFGPTESISREAVAAFLYRFDQFMFRPARAAG</sequence>
<dbReference type="Gene3D" id="2.60.120.200">
    <property type="match status" value="1"/>
</dbReference>
<dbReference type="Pfam" id="PF00395">
    <property type="entry name" value="SLH"/>
    <property type="match status" value="2"/>
</dbReference>
<dbReference type="SMART" id="SM00560">
    <property type="entry name" value="LamGL"/>
    <property type="match status" value="1"/>
</dbReference>
<dbReference type="SUPFAM" id="SSF49899">
    <property type="entry name" value="Concanavalin A-like lectins/glucanases"/>
    <property type="match status" value="1"/>
</dbReference>
<dbReference type="Pfam" id="PF13385">
    <property type="entry name" value="Laminin_G_3"/>
    <property type="match status" value="1"/>
</dbReference>
<protein>
    <recommendedName>
        <fullName evidence="5">SLH domain-containing protein</fullName>
    </recommendedName>
</protein>
<dbReference type="PROSITE" id="PS51272">
    <property type="entry name" value="SLH"/>
    <property type="match status" value="3"/>
</dbReference>
<organism evidence="6 7">
    <name type="scientific">Cellulomonas aerilata</name>
    <dbReference type="NCBI Taxonomy" id="515326"/>
    <lineage>
        <taxon>Bacteria</taxon>
        <taxon>Bacillati</taxon>
        <taxon>Actinomycetota</taxon>
        <taxon>Actinomycetes</taxon>
        <taxon>Micrococcales</taxon>
        <taxon>Cellulomonadaceae</taxon>
        <taxon>Cellulomonas</taxon>
    </lineage>
</organism>
<accession>A0A512D8D9</accession>
<evidence type="ECO:0000256" key="3">
    <source>
        <dbReference type="ARBA" id="ARBA00023157"/>
    </source>
</evidence>
<dbReference type="PANTHER" id="PTHR43301">
    <property type="entry name" value="ARABINAN ENDO-1,5-ALPHA-L-ARABINOSIDASE"/>
    <property type="match status" value="1"/>
</dbReference>
<dbReference type="RefSeq" id="WP_146899352.1">
    <property type="nucleotide sequence ID" value="NZ_BAAARM010000001.1"/>
</dbReference>